<dbReference type="EMBL" id="QOQW01000012">
    <property type="protein sequence ID" value="RCK79581.1"/>
    <property type="molecule type" value="Genomic_DNA"/>
</dbReference>
<dbReference type="GO" id="GO:0016491">
    <property type="term" value="F:oxidoreductase activity"/>
    <property type="evidence" value="ECO:0007669"/>
    <property type="project" value="InterPro"/>
</dbReference>
<evidence type="ECO:0000256" key="1">
    <source>
        <dbReference type="ARBA" id="ARBA00010643"/>
    </source>
</evidence>
<dbReference type="Proteomes" id="UP000252355">
    <property type="component" value="Unassembled WGS sequence"/>
</dbReference>
<dbReference type="SUPFAM" id="SSF52833">
    <property type="entry name" value="Thioredoxin-like"/>
    <property type="match status" value="1"/>
</dbReference>
<comment type="cofactor">
    <cofactor evidence="6">
        <name>[2Fe-2S] cluster</name>
        <dbReference type="ChEBI" id="CHEBI:190135"/>
    </cofactor>
</comment>
<dbReference type="GO" id="GO:0046872">
    <property type="term" value="F:metal ion binding"/>
    <property type="evidence" value="ECO:0007669"/>
    <property type="project" value="UniProtKB-KW"/>
</dbReference>
<comment type="cofactor">
    <cofactor evidence="7">
        <name>[2Fe-2S] cluster</name>
        <dbReference type="ChEBI" id="CHEBI:190135"/>
    </cofactor>
    <text evidence="7">Binds 1 [2Fe-2S] cluster.</text>
</comment>
<sequence length="174" mass="18956">MEQNMKPTCACQASRQIPSPPPALAEILNRYAPQKREYLIPILQETQGCFKYLSREAMIHIAHHVGVPVSKVYGVATFYNQFKLVAPGQHTILVCRGTACHVRGSDQLLRAFESELGIQAGQTTKDGLITLDVVACLGSCSIAPVITIDGKFHGRLETKDAARLVAEIRKGAGK</sequence>
<dbReference type="AlphaFoldDB" id="A0A367ZQF0"/>
<protein>
    <submittedName>
        <fullName evidence="8">[FeFe] hydrogenase large subuni, NuoE-like subunit</fullName>
    </submittedName>
</protein>
<dbReference type="InterPro" id="IPR042128">
    <property type="entry name" value="NuoE_dom"/>
</dbReference>
<keyword evidence="5 7" id="KW-0411">Iron-sulfur</keyword>
<accession>A0A367ZQF0</accession>
<gene>
    <name evidence="8" type="ORF">OZSIB_4335</name>
</gene>
<keyword evidence="2 7" id="KW-0001">2Fe-2S</keyword>
<dbReference type="InterPro" id="IPR036249">
    <property type="entry name" value="Thioredoxin-like_sf"/>
</dbReference>
<evidence type="ECO:0000256" key="6">
    <source>
        <dbReference type="ARBA" id="ARBA00034078"/>
    </source>
</evidence>
<feature type="binding site" evidence="7">
    <location>
        <position position="140"/>
    </location>
    <ligand>
        <name>[2Fe-2S] cluster</name>
        <dbReference type="ChEBI" id="CHEBI:190135"/>
    </ligand>
</feature>
<dbReference type="Gene3D" id="1.10.10.1590">
    <property type="entry name" value="NADH-quinone oxidoreductase subunit E"/>
    <property type="match status" value="1"/>
</dbReference>
<proteinExistence type="inferred from homology"/>
<evidence type="ECO:0000256" key="4">
    <source>
        <dbReference type="ARBA" id="ARBA00023004"/>
    </source>
</evidence>
<dbReference type="PANTHER" id="PTHR43342:SF1">
    <property type="entry name" value="BIFURCATING [FEFE] HYDROGENASE GAMMA SUBUNIT"/>
    <property type="match status" value="1"/>
</dbReference>
<dbReference type="InterPro" id="IPR002023">
    <property type="entry name" value="NuoE-like"/>
</dbReference>
<dbReference type="PANTHER" id="PTHR43342">
    <property type="entry name" value="NADH-QUINONE OXIDOREDUCTASE, E SUBUNIT"/>
    <property type="match status" value="1"/>
</dbReference>
<dbReference type="CDD" id="cd03064">
    <property type="entry name" value="TRX_Fd_NuoE"/>
    <property type="match status" value="1"/>
</dbReference>
<evidence type="ECO:0000313" key="9">
    <source>
        <dbReference type="Proteomes" id="UP000252355"/>
    </source>
</evidence>
<dbReference type="Gene3D" id="3.40.30.10">
    <property type="entry name" value="Glutaredoxin"/>
    <property type="match status" value="1"/>
</dbReference>
<dbReference type="PIRSF" id="PIRSF000216">
    <property type="entry name" value="NADH_DH_24kDa"/>
    <property type="match status" value="1"/>
</dbReference>
<keyword evidence="4 7" id="KW-0408">Iron</keyword>
<dbReference type="GO" id="GO:0051537">
    <property type="term" value="F:2 iron, 2 sulfur cluster binding"/>
    <property type="evidence" value="ECO:0007669"/>
    <property type="project" value="UniProtKB-KW"/>
</dbReference>
<evidence type="ECO:0000256" key="3">
    <source>
        <dbReference type="ARBA" id="ARBA00022723"/>
    </source>
</evidence>
<dbReference type="Pfam" id="PF01257">
    <property type="entry name" value="2Fe-2S_thioredx"/>
    <property type="match status" value="1"/>
</dbReference>
<evidence type="ECO:0000256" key="7">
    <source>
        <dbReference type="PIRSR" id="PIRSR000216-1"/>
    </source>
</evidence>
<organism evidence="8 9">
    <name type="scientific">Candidatus Ozemobacter sibiricus</name>
    <dbReference type="NCBI Taxonomy" id="2268124"/>
    <lineage>
        <taxon>Bacteria</taxon>
        <taxon>Candidatus Ozemobacteria</taxon>
        <taxon>Candidatus Ozemobacterales</taxon>
        <taxon>Candidatus Ozemobacteraceae</taxon>
        <taxon>Candidatus Ozemobacter</taxon>
    </lineage>
</organism>
<evidence type="ECO:0000256" key="2">
    <source>
        <dbReference type="ARBA" id="ARBA00022714"/>
    </source>
</evidence>
<dbReference type="InterPro" id="IPR028431">
    <property type="entry name" value="NADP_DH_HndA-like"/>
</dbReference>
<reference evidence="8 9" key="1">
    <citation type="submission" date="2018-05" db="EMBL/GenBank/DDBJ databases">
        <title>A metagenomic window into the 2 km-deep terrestrial subsurface aquifer revealed taxonomically and functionally diverse microbial community comprising novel uncultured bacterial lineages.</title>
        <authorList>
            <person name="Kadnikov V.V."/>
            <person name="Mardanov A.V."/>
            <person name="Beletsky A.V."/>
            <person name="Banks D."/>
            <person name="Pimenov N.V."/>
            <person name="Frank Y.A."/>
            <person name="Karnachuk O.V."/>
            <person name="Ravin N.V."/>
        </authorList>
    </citation>
    <scope>NUCLEOTIDE SEQUENCE [LARGE SCALE GENOMIC DNA]</scope>
    <source>
        <strain evidence="8">BY5</strain>
    </source>
</reference>
<evidence type="ECO:0000313" key="8">
    <source>
        <dbReference type="EMBL" id="RCK79581.1"/>
    </source>
</evidence>
<dbReference type="InterPro" id="IPR041921">
    <property type="entry name" value="NuoE_N"/>
</dbReference>
<keyword evidence="3 7" id="KW-0479">Metal-binding</keyword>
<feature type="binding site" evidence="7">
    <location>
        <position position="136"/>
    </location>
    <ligand>
        <name>[2Fe-2S] cluster</name>
        <dbReference type="ChEBI" id="CHEBI:190135"/>
    </ligand>
</feature>
<feature type="binding site" evidence="7">
    <location>
        <position position="100"/>
    </location>
    <ligand>
        <name>[2Fe-2S] cluster</name>
        <dbReference type="ChEBI" id="CHEBI:190135"/>
    </ligand>
</feature>
<evidence type="ECO:0000256" key="5">
    <source>
        <dbReference type="ARBA" id="ARBA00023014"/>
    </source>
</evidence>
<comment type="caution">
    <text evidence="8">The sequence shown here is derived from an EMBL/GenBank/DDBJ whole genome shotgun (WGS) entry which is preliminary data.</text>
</comment>
<name>A0A367ZQF0_9BACT</name>
<comment type="similarity">
    <text evidence="1">Belongs to the complex I 24 kDa subunit family.</text>
</comment>
<feature type="binding site" evidence="7">
    <location>
        <position position="95"/>
    </location>
    <ligand>
        <name>[2Fe-2S] cluster</name>
        <dbReference type="ChEBI" id="CHEBI:190135"/>
    </ligand>
</feature>